<feature type="domain" description="FAD dependent oxidoreductase" evidence="2">
    <location>
        <begin position="6"/>
        <end position="353"/>
    </location>
</feature>
<dbReference type="PANTHER" id="PTHR13847:SF287">
    <property type="entry name" value="FAD-DEPENDENT OXIDOREDUCTASE DOMAIN-CONTAINING PROTEIN 1"/>
    <property type="match status" value="1"/>
</dbReference>
<sequence length="387" mass="42481">MTVTADYLIIGGGIIGSSIAYHLSQSGNHHVVLCEKTKPPGRGSTFMSGGLVRMHHTSTHQAKLAWSSYSYFRNWKGIIGGDCGFVETGFYQLVGEPFRSSMKQNLTMLKNIGIPTEEISSADFLKNQPFCSLKGVGMIAYEPLGGYADPAQTTISFLQRATHNGLEILEGVQALSLKLKKNRIVGIHSNMGDIEAGEVILCNNFGAYSLIDSIGIQLPLHTKHIGICFFGCDDEVGKNMGTILDDTMGTYYRRTKDGKLLVGITKHPHVDPTTLPPIHLDDLKKAAHLLKDRIPQINDSIAFYGGRSSFDSYTPDKHAVIGRVENMLGLYVATGFSGGGFKIAPAVGSLVADELMSGQEQEELNAFRYHRFRKNRLNKPAYPYENM</sequence>
<dbReference type="Gene3D" id="3.50.50.60">
    <property type="entry name" value="FAD/NAD(P)-binding domain"/>
    <property type="match status" value="1"/>
</dbReference>
<gene>
    <name evidence="3" type="ORF">SAMN05444487_1209</name>
</gene>
<organism evidence="3 4">
    <name type="scientific">Marininema mesophilum</name>
    <dbReference type="NCBI Taxonomy" id="1048340"/>
    <lineage>
        <taxon>Bacteria</taxon>
        <taxon>Bacillati</taxon>
        <taxon>Bacillota</taxon>
        <taxon>Bacilli</taxon>
        <taxon>Bacillales</taxon>
        <taxon>Thermoactinomycetaceae</taxon>
        <taxon>Marininema</taxon>
    </lineage>
</organism>
<dbReference type="Gene3D" id="3.30.9.10">
    <property type="entry name" value="D-Amino Acid Oxidase, subunit A, domain 2"/>
    <property type="match status" value="1"/>
</dbReference>
<accession>A0A1H3C4X6</accession>
<dbReference type="Proteomes" id="UP000198534">
    <property type="component" value="Unassembled WGS sequence"/>
</dbReference>
<evidence type="ECO:0000313" key="4">
    <source>
        <dbReference type="Proteomes" id="UP000198534"/>
    </source>
</evidence>
<proteinExistence type="predicted"/>
<protein>
    <submittedName>
        <fullName evidence="3">Glycine/D-amino acid oxidase</fullName>
    </submittedName>
</protein>
<keyword evidence="4" id="KW-1185">Reference proteome</keyword>
<name>A0A1H3C4X6_9BACL</name>
<evidence type="ECO:0000259" key="2">
    <source>
        <dbReference type="Pfam" id="PF01266"/>
    </source>
</evidence>
<dbReference type="GO" id="GO:0005737">
    <property type="term" value="C:cytoplasm"/>
    <property type="evidence" value="ECO:0007669"/>
    <property type="project" value="TreeGrafter"/>
</dbReference>
<dbReference type="AlphaFoldDB" id="A0A1H3C4X6"/>
<dbReference type="SUPFAM" id="SSF51905">
    <property type="entry name" value="FAD/NAD(P)-binding domain"/>
    <property type="match status" value="1"/>
</dbReference>
<dbReference type="STRING" id="1048340.SAMN05444487_1209"/>
<dbReference type="GO" id="GO:0016491">
    <property type="term" value="F:oxidoreductase activity"/>
    <property type="evidence" value="ECO:0007669"/>
    <property type="project" value="UniProtKB-KW"/>
</dbReference>
<dbReference type="Pfam" id="PF01266">
    <property type="entry name" value="DAO"/>
    <property type="match status" value="1"/>
</dbReference>
<keyword evidence="1" id="KW-0560">Oxidoreductase</keyword>
<reference evidence="3 4" key="1">
    <citation type="submission" date="2016-10" db="EMBL/GenBank/DDBJ databases">
        <authorList>
            <person name="de Groot N.N."/>
        </authorList>
    </citation>
    <scope>NUCLEOTIDE SEQUENCE [LARGE SCALE GENOMIC DNA]</scope>
    <source>
        <strain evidence="3 4">DSM 45610</strain>
    </source>
</reference>
<dbReference type="InterPro" id="IPR036188">
    <property type="entry name" value="FAD/NAD-bd_sf"/>
</dbReference>
<dbReference type="PANTHER" id="PTHR13847">
    <property type="entry name" value="SARCOSINE DEHYDROGENASE-RELATED"/>
    <property type="match status" value="1"/>
</dbReference>
<dbReference type="EMBL" id="FNNQ01000020">
    <property type="protein sequence ID" value="SDX49141.1"/>
    <property type="molecule type" value="Genomic_DNA"/>
</dbReference>
<evidence type="ECO:0000313" key="3">
    <source>
        <dbReference type="EMBL" id="SDX49141.1"/>
    </source>
</evidence>
<evidence type="ECO:0000256" key="1">
    <source>
        <dbReference type="ARBA" id="ARBA00023002"/>
    </source>
</evidence>
<dbReference type="InterPro" id="IPR006076">
    <property type="entry name" value="FAD-dep_OxRdtase"/>
</dbReference>